<reference evidence="3 4" key="1">
    <citation type="journal article" date="2014" name="BMC Genomics">
        <title>Genome and secretome analysis of the hemibiotrophic fungal pathogen, Moniliophthora roreri, which causes frosty pod rot disease of cacao: mechanisms of the biotrophic and necrotrophic phases.</title>
        <authorList>
            <person name="Meinhardt L.W."/>
            <person name="Costa G.G.L."/>
            <person name="Thomazella D.P.T."/>
            <person name="Teixeira P.J.P.L."/>
            <person name="Carazzolle M.F."/>
            <person name="Schuster S.C."/>
            <person name="Carlson J.E."/>
            <person name="Guiltinan M.J."/>
            <person name="Mieczkowski P."/>
            <person name="Farmer A."/>
            <person name="Ramaraj T."/>
            <person name="Crozier J."/>
            <person name="Davis R.E."/>
            <person name="Shao J."/>
            <person name="Melnick R.L."/>
            <person name="Pereira G.A.G."/>
            <person name="Bailey B.A."/>
        </authorList>
    </citation>
    <scope>NUCLEOTIDE SEQUENCE [LARGE SCALE GENOMIC DNA]</scope>
    <source>
        <strain evidence="3 4">MCA 2997</strain>
    </source>
</reference>
<dbReference type="Proteomes" id="UP000017559">
    <property type="component" value="Unassembled WGS sequence"/>
</dbReference>
<proteinExistence type="predicted"/>
<name>V2XV47_MONRO</name>
<organism evidence="3 4">
    <name type="scientific">Moniliophthora roreri (strain MCA 2997)</name>
    <name type="common">Cocoa frosty pod rot fungus</name>
    <name type="synonym">Crinipellis roreri</name>
    <dbReference type="NCBI Taxonomy" id="1381753"/>
    <lineage>
        <taxon>Eukaryota</taxon>
        <taxon>Fungi</taxon>
        <taxon>Dikarya</taxon>
        <taxon>Basidiomycota</taxon>
        <taxon>Agaricomycotina</taxon>
        <taxon>Agaricomycetes</taxon>
        <taxon>Agaricomycetidae</taxon>
        <taxon>Agaricales</taxon>
        <taxon>Marasmiineae</taxon>
        <taxon>Marasmiaceae</taxon>
        <taxon>Moniliophthora</taxon>
    </lineage>
</organism>
<dbReference type="EMBL" id="AWSO01000042">
    <property type="protein sequence ID" value="ESK96736.1"/>
    <property type="molecule type" value="Genomic_DNA"/>
</dbReference>
<feature type="transmembrane region" description="Helical" evidence="2">
    <location>
        <begin position="64"/>
        <end position="84"/>
    </location>
</feature>
<feature type="region of interest" description="Disordered" evidence="1">
    <location>
        <begin position="164"/>
        <end position="220"/>
    </location>
</feature>
<dbReference type="AlphaFoldDB" id="V2XV47"/>
<evidence type="ECO:0000313" key="3">
    <source>
        <dbReference type="EMBL" id="ESK96736.1"/>
    </source>
</evidence>
<keyword evidence="2" id="KW-1133">Transmembrane helix</keyword>
<protein>
    <submittedName>
        <fullName evidence="3">Uncharacterized protein</fullName>
    </submittedName>
</protein>
<gene>
    <name evidence="3" type="ORF">Moror_6696</name>
</gene>
<evidence type="ECO:0000256" key="1">
    <source>
        <dbReference type="SAM" id="MobiDB-lite"/>
    </source>
</evidence>
<evidence type="ECO:0000313" key="4">
    <source>
        <dbReference type="Proteomes" id="UP000017559"/>
    </source>
</evidence>
<dbReference type="HOGENOM" id="CLU_1129305_0_0_1"/>
<dbReference type="KEGG" id="mrr:Moror_6696"/>
<evidence type="ECO:0000256" key="2">
    <source>
        <dbReference type="SAM" id="Phobius"/>
    </source>
</evidence>
<keyword evidence="4" id="KW-1185">Reference proteome</keyword>
<comment type="caution">
    <text evidence="3">The sequence shown here is derived from an EMBL/GenBank/DDBJ whole genome shotgun (WGS) entry which is preliminary data.</text>
</comment>
<accession>V2XV47</accession>
<keyword evidence="2" id="KW-0472">Membrane</keyword>
<keyword evidence="2" id="KW-0812">Transmembrane</keyword>
<sequence>MQRRDANHHLKARFSPTAAYTQYTGTTAAPGTAFNSATGTYSAPNITITASAVDAPSFPSNGGAIIGGVMVGVLGILAITSLIVKLMRKYYINQRAQTSNIRAFRTGLSTSYHDRPEPFMVECPRNGRTQTDPTYYNSRTAPVPFCKTGRPSLDFEDRVDTFWMDSAGKPSPHTSRPVKPKSPSKSNEDPTQPVSPGRALGEFPKPPPLSVTPGYLRGPSSLMSYNMSSPSAASFTSGTCEYGHAI</sequence>